<accession>A0A919WFC5</accession>
<sequence>MIIFVEATGSASCGKLLGPVREKAPSEGKTTRSTDGTKQEASQRSKMFGQPLVFV</sequence>
<dbReference type="Proteomes" id="UP000682111">
    <property type="component" value="Unassembled WGS sequence"/>
</dbReference>
<protein>
    <submittedName>
        <fullName evidence="2">Uncharacterized protein</fullName>
    </submittedName>
</protein>
<keyword evidence="3" id="KW-1185">Reference proteome</keyword>
<evidence type="ECO:0000256" key="1">
    <source>
        <dbReference type="SAM" id="MobiDB-lite"/>
    </source>
</evidence>
<evidence type="ECO:0000313" key="2">
    <source>
        <dbReference type="EMBL" id="GIN60752.1"/>
    </source>
</evidence>
<feature type="region of interest" description="Disordered" evidence="1">
    <location>
        <begin position="16"/>
        <end position="55"/>
    </location>
</feature>
<dbReference type="EMBL" id="BORC01000001">
    <property type="protein sequence ID" value="GIN60752.1"/>
    <property type="molecule type" value="Genomic_DNA"/>
</dbReference>
<feature type="compositionally biased region" description="Basic and acidic residues" evidence="1">
    <location>
        <begin position="20"/>
        <end position="43"/>
    </location>
</feature>
<comment type="caution">
    <text evidence="2">The sequence shown here is derived from an EMBL/GenBank/DDBJ whole genome shotgun (WGS) entry which is preliminary data.</text>
</comment>
<organism evidence="2 3">
    <name type="scientific">Robertmurraya siralis</name>
    <dbReference type="NCBI Taxonomy" id="77777"/>
    <lineage>
        <taxon>Bacteria</taxon>
        <taxon>Bacillati</taxon>
        <taxon>Bacillota</taxon>
        <taxon>Bacilli</taxon>
        <taxon>Bacillales</taxon>
        <taxon>Bacillaceae</taxon>
        <taxon>Robertmurraya</taxon>
    </lineage>
</organism>
<dbReference type="AlphaFoldDB" id="A0A919WFC5"/>
<dbReference type="RefSeq" id="WP_170211221.1">
    <property type="nucleotide sequence ID" value="NZ_BORC01000001.1"/>
</dbReference>
<evidence type="ECO:0000313" key="3">
    <source>
        <dbReference type="Proteomes" id="UP000682111"/>
    </source>
</evidence>
<reference evidence="2" key="1">
    <citation type="submission" date="2021-03" db="EMBL/GenBank/DDBJ databases">
        <title>Antimicrobial resistance genes in bacteria isolated from Japanese honey, and their potential for conferring macrolide and lincosamide resistance in the American foulbrood pathogen Paenibacillus larvae.</title>
        <authorList>
            <person name="Okamoto M."/>
            <person name="Kumagai M."/>
            <person name="Kanamori H."/>
            <person name="Takamatsu D."/>
        </authorList>
    </citation>
    <scope>NUCLEOTIDE SEQUENCE</scope>
    <source>
        <strain evidence="2">J27TS8</strain>
    </source>
</reference>
<proteinExistence type="predicted"/>
<gene>
    <name evidence="2" type="ORF">J27TS8_07450</name>
</gene>
<name>A0A919WFC5_9BACI</name>